<dbReference type="InterPro" id="IPR036568">
    <property type="entry name" value="GGCT-like_sf"/>
</dbReference>
<dbReference type="InterPro" id="IPR020084">
    <property type="entry name" value="NUDIX_hydrolase_CS"/>
</dbReference>
<feature type="binding site" evidence="13">
    <location>
        <position position="271"/>
    </location>
    <ligand>
        <name>Mg(2+)</name>
        <dbReference type="ChEBI" id="CHEBI:18420"/>
        <label>1</label>
    </ligand>
</feature>
<evidence type="ECO:0000256" key="3">
    <source>
        <dbReference type="ARBA" id="ARBA00012453"/>
    </source>
</evidence>
<dbReference type="InterPro" id="IPR009288">
    <property type="entry name" value="AIG2-like_dom"/>
</dbReference>
<evidence type="ECO:0000256" key="12">
    <source>
        <dbReference type="ARBA" id="ARBA00049546"/>
    </source>
</evidence>
<keyword evidence="15" id="KW-0175">Coiled coil</keyword>
<feature type="coiled-coil region" evidence="15">
    <location>
        <begin position="309"/>
        <end position="336"/>
    </location>
</feature>
<dbReference type="GO" id="GO:0006753">
    <property type="term" value="P:nucleoside phosphate metabolic process"/>
    <property type="evidence" value="ECO:0007669"/>
    <property type="project" value="TreeGrafter"/>
</dbReference>
<dbReference type="Proteomes" id="UP000326554">
    <property type="component" value="Unassembled WGS sequence"/>
</dbReference>
<evidence type="ECO:0000256" key="15">
    <source>
        <dbReference type="SAM" id="Coils"/>
    </source>
</evidence>
<accession>A0A5J5GPZ2</accession>
<protein>
    <recommendedName>
        <fullName evidence="4">ADP-ribose pyrophosphatase</fullName>
        <ecNumber evidence="3">3.6.1.13</ecNumber>
    </recommendedName>
    <alternativeName>
        <fullName evidence="9">ADP-ribose diphosphatase</fullName>
    </alternativeName>
    <alternativeName>
        <fullName evidence="11">ADP-ribose phosphohydrolase</fullName>
    </alternativeName>
    <alternativeName>
        <fullName evidence="10">Adenosine diphosphoribose pyrophosphatase</fullName>
    </alternativeName>
</protein>
<dbReference type="GO" id="GO:0019144">
    <property type="term" value="F:ADP-sugar diphosphatase activity"/>
    <property type="evidence" value="ECO:0007669"/>
    <property type="project" value="TreeGrafter"/>
</dbReference>
<dbReference type="InterPro" id="IPR004385">
    <property type="entry name" value="NDP_pyrophosphatase"/>
</dbReference>
<comment type="similarity">
    <text evidence="2">Belongs to the Nudix hydrolase family. NudF subfamily.</text>
</comment>
<dbReference type="GO" id="GO:0019693">
    <property type="term" value="P:ribose phosphate metabolic process"/>
    <property type="evidence" value="ECO:0007669"/>
    <property type="project" value="TreeGrafter"/>
</dbReference>
<dbReference type="EC" id="3.6.1.13" evidence="3"/>
<evidence type="ECO:0000256" key="8">
    <source>
        <dbReference type="ARBA" id="ARBA00025164"/>
    </source>
</evidence>
<dbReference type="GO" id="GO:0005829">
    <property type="term" value="C:cytosol"/>
    <property type="evidence" value="ECO:0007669"/>
    <property type="project" value="TreeGrafter"/>
</dbReference>
<gene>
    <name evidence="17" type="ORF">F3S47_00705</name>
</gene>
<feature type="domain" description="Nudix hydrolase" evidence="16">
    <location>
        <begin position="213"/>
        <end position="353"/>
    </location>
</feature>
<organism evidence="17 18">
    <name type="scientific">Histidinibacterium aquaticum</name>
    <dbReference type="NCBI Taxonomy" id="2613962"/>
    <lineage>
        <taxon>Bacteria</taxon>
        <taxon>Pseudomonadati</taxon>
        <taxon>Pseudomonadota</taxon>
        <taxon>Alphaproteobacteria</taxon>
        <taxon>Rhodobacterales</taxon>
        <taxon>Paracoccaceae</taxon>
        <taxon>Histidinibacterium</taxon>
    </lineage>
</organism>
<dbReference type="NCBIfam" id="TIGR00052">
    <property type="entry name" value="nudix-type nucleoside diphosphatase, YffH/AdpP family"/>
    <property type="match status" value="1"/>
</dbReference>
<evidence type="ECO:0000256" key="6">
    <source>
        <dbReference type="ARBA" id="ARBA00022801"/>
    </source>
</evidence>
<feature type="binding site" evidence="13">
    <location>
        <position position="255"/>
    </location>
    <ligand>
        <name>Mg(2+)</name>
        <dbReference type="ChEBI" id="CHEBI:18420"/>
        <label>1</label>
    </ligand>
</feature>
<dbReference type="CDD" id="cd24155">
    <property type="entry name" value="NUDIX_ADPRase"/>
    <property type="match status" value="1"/>
</dbReference>
<proteinExistence type="inferred from homology"/>
<dbReference type="PANTHER" id="PTHR11839:SF5">
    <property type="entry name" value="ADP-RIBOSE PYROPHOSPHATASE"/>
    <property type="match status" value="1"/>
</dbReference>
<dbReference type="RefSeq" id="WP_150443308.1">
    <property type="nucleotide sequence ID" value="NZ_VYQE01000001.1"/>
</dbReference>
<dbReference type="AlphaFoldDB" id="A0A5J5GPZ2"/>
<comment type="function">
    <text evidence="8">Acts on ADP-mannose and ADP-glucose as well as ADP-ribose. Prevents glycogen biosynthesis. The reaction catalyzed by this enzyme is a limiting step of the gluconeogenic process.</text>
</comment>
<comment type="cofactor">
    <cofactor evidence="1 13">
        <name>Mg(2+)</name>
        <dbReference type="ChEBI" id="CHEBI:18420"/>
    </cofactor>
</comment>
<evidence type="ECO:0000256" key="7">
    <source>
        <dbReference type="ARBA" id="ARBA00022842"/>
    </source>
</evidence>
<feature type="binding site" evidence="13">
    <location>
        <position position="275"/>
    </location>
    <ligand>
        <name>Mg(2+)</name>
        <dbReference type="ChEBI" id="CHEBI:18420"/>
        <label>1</label>
    </ligand>
</feature>
<evidence type="ECO:0000313" key="18">
    <source>
        <dbReference type="Proteomes" id="UP000326554"/>
    </source>
</evidence>
<dbReference type="PROSITE" id="PS00893">
    <property type="entry name" value="NUDIX_BOX"/>
    <property type="match status" value="1"/>
</dbReference>
<evidence type="ECO:0000256" key="4">
    <source>
        <dbReference type="ARBA" id="ARBA00013297"/>
    </source>
</evidence>
<dbReference type="InterPro" id="IPR013024">
    <property type="entry name" value="GGCT-like"/>
</dbReference>
<keyword evidence="5 13" id="KW-0479">Metal-binding</keyword>
<name>A0A5J5GPZ2_9RHOB</name>
<dbReference type="Gene3D" id="3.10.490.10">
    <property type="entry name" value="Gamma-glutamyl cyclotransferase-like"/>
    <property type="match status" value="1"/>
</dbReference>
<evidence type="ECO:0000256" key="14">
    <source>
        <dbReference type="PIRSR" id="PIRSR604385-3"/>
    </source>
</evidence>
<dbReference type="Pfam" id="PF06094">
    <property type="entry name" value="GGACT"/>
    <property type="match status" value="1"/>
</dbReference>
<dbReference type="InterPro" id="IPR000086">
    <property type="entry name" value="NUDIX_hydrolase_dom"/>
</dbReference>
<dbReference type="PANTHER" id="PTHR11839">
    <property type="entry name" value="UDP/ADP-SUGAR PYROPHOSPHATASE"/>
    <property type="match status" value="1"/>
</dbReference>
<keyword evidence="18" id="KW-1185">Reference proteome</keyword>
<comment type="catalytic activity">
    <reaction evidence="12">
        <text>ADP-D-ribose + H2O = D-ribose 5-phosphate + AMP + 2 H(+)</text>
        <dbReference type="Rhea" id="RHEA:10412"/>
        <dbReference type="ChEBI" id="CHEBI:15377"/>
        <dbReference type="ChEBI" id="CHEBI:15378"/>
        <dbReference type="ChEBI" id="CHEBI:57967"/>
        <dbReference type="ChEBI" id="CHEBI:78346"/>
        <dbReference type="ChEBI" id="CHEBI:456215"/>
        <dbReference type="EC" id="3.6.1.13"/>
    </reaction>
</comment>
<dbReference type="SUPFAM" id="SSF55811">
    <property type="entry name" value="Nudix"/>
    <property type="match status" value="1"/>
</dbReference>
<dbReference type="GO" id="GO:0046872">
    <property type="term" value="F:metal ion binding"/>
    <property type="evidence" value="ECO:0007669"/>
    <property type="project" value="UniProtKB-KW"/>
</dbReference>
<comment type="caution">
    <text evidence="17">The sequence shown here is derived from an EMBL/GenBank/DDBJ whole genome shotgun (WGS) entry which is preliminary data.</text>
</comment>
<keyword evidence="6" id="KW-0378">Hydrolase</keyword>
<feature type="binding site" evidence="13">
    <location>
        <position position="324"/>
    </location>
    <ligand>
        <name>Mg(2+)</name>
        <dbReference type="ChEBI" id="CHEBI:18420"/>
        <label>1</label>
    </ligand>
</feature>
<dbReference type="SUPFAM" id="SSF110857">
    <property type="entry name" value="Gamma-glutamyl cyclotransferase-like"/>
    <property type="match status" value="1"/>
</dbReference>
<evidence type="ECO:0000256" key="1">
    <source>
        <dbReference type="ARBA" id="ARBA00001946"/>
    </source>
</evidence>
<keyword evidence="7 13" id="KW-0460">Magnesium</keyword>
<dbReference type="PROSITE" id="PS51462">
    <property type="entry name" value="NUDIX"/>
    <property type="match status" value="1"/>
</dbReference>
<evidence type="ECO:0000256" key="9">
    <source>
        <dbReference type="ARBA" id="ARBA00030162"/>
    </source>
</evidence>
<dbReference type="GO" id="GO:0047631">
    <property type="term" value="F:ADP-ribose diphosphatase activity"/>
    <property type="evidence" value="ECO:0007669"/>
    <property type="project" value="UniProtKB-EC"/>
</dbReference>
<evidence type="ECO:0000256" key="2">
    <source>
        <dbReference type="ARBA" id="ARBA00007482"/>
    </source>
</evidence>
<evidence type="ECO:0000313" key="17">
    <source>
        <dbReference type="EMBL" id="KAA9009823.1"/>
    </source>
</evidence>
<feature type="short sequence motif" description="Nudix box" evidence="14">
    <location>
        <begin position="256"/>
        <end position="278"/>
    </location>
</feature>
<evidence type="ECO:0000256" key="11">
    <source>
        <dbReference type="ARBA" id="ARBA00033056"/>
    </source>
</evidence>
<dbReference type="Pfam" id="PF00293">
    <property type="entry name" value="NUDIX"/>
    <property type="match status" value="1"/>
</dbReference>
<evidence type="ECO:0000256" key="13">
    <source>
        <dbReference type="PIRSR" id="PIRSR604385-2"/>
    </source>
</evidence>
<dbReference type="Gene3D" id="3.90.79.10">
    <property type="entry name" value="Nucleoside Triphosphate Pyrophosphohydrolase"/>
    <property type="match status" value="1"/>
</dbReference>
<sequence length="368" mass="41280">MLFFYGTLRHRPLLEAVIGRDPGELRPGRLPGHEARWVEGHNFPLIRRGTGEAEGLLFEPEPGDVERLDAYEGGFVFRTAEVTVETDAGPVQAEVYFPAGESFPEGPPFDLDVWRARWGEMAVDAAAELVRRFDRGEPLQQIYGHFPAISARAWARRLAARGSPATVRQAGNPMEVTREHRGFEGFFRFRHLDLRHRQFDGSMTPEFTRECFVGFDAALVLPYDPSSGEVLLIEQLRLAAALRGDPNPVCLEPVAGLIEAGEEPEDCARRETLEEARLELRELISIGGIYPSPGYSTEYHHCFLGLADLSGADRRLAGAEDEMEDIRTHVMTLEAALDLFETGEVNVAPLAMMLHWLWRHRDRYAAAS</sequence>
<evidence type="ECO:0000256" key="5">
    <source>
        <dbReference type="ARBA" id="ARBA00022723"/>
    </source>
</evidence>
<dbReference type="CDD" id="cd06661">
    <property type="entry name" value="GGCT_like"/>
    <property type="match status" value="1"/>
</dbReference>
<evidence type="ECO:0000259" key="16">
    <source>
        <dbReference type="PROSITE" id="PS51462"/>
    </source>
</evidence>
<dbReference type="InterPro" id="IPR015797">
    <property type="entry name" value="NUDIX_hydrolase-like_dom_sf"/>
</dbReference>
<dbReference type="EMBL" id="VYQE01000001">
    <property type="protein sequence ID" value="KAA9009823.1"/>
    <property type="molecule type" value="Genomic_DNA"/>
</dbReference>
<reference evidence="17 18" key="1">
    <citation type="submission" date="2019-09" db="EMBL/GenBank/DDBJ databases">
        <authorList>
            <person name="Park J.-S."/>
            <person name="Choi H.-J."/>
        </authorList>
    </citation>
    <scope>NUCLEOTIDE SEQUENCE [LARGE SCALE GENOMIC DNA]</scope>
    <source>
        <strain evidence="17 18">176SS1-4</strain>
    </source>
</reference>
<evidence type="ECO:0000256" key="10">
    <source>
        <dbReference type="ARBA" id="ARBA00030308"/>
    </source>
</evidence>